<dbReference type="AlphaFoldDB" id="A0AAF0QVT7"/>
<evidence type="ECO:0000313" key="2">
    <source>
        <dbReference type="EMBL" id="WMV30178.1"/>
    </source>
</evidence>
<organism evidence="2 3">
    <name type="scientific">Solanum verrucosum</name>
    <dbReference type="NCBI Taxonomy" id="315347"/>
    <lineage>
        <taxon>Eukaryota</taxon>
        <taxon>Viridiplantae</taxon>
        <taxon>Streptophyta</taxon>
        <taxon>Embryophyta</taxon>
        <taxon>Tracheophyta</taxon>
        <taxon>Spermatophyta</taxon>
        <taxon>Magnoliopsida</taxon>
        <taxon>eudicotyledons</taxon>
        <taxon>Gunneridae</taxon>
        <taxon>Pentapetalae</taxon>
        <taxon>asterids</taxon>
        <taxon>lamiids</taxon>
        <taxon>Solanales</taxon>
        <taxon>Solanaceae</taxon>
        <taxon>Solanoideae</taxon>
        <taxon>Solaneae</taxon>
        <taxon>Solanum</taxon>
    </lineage>
</organism>
<dbReference type="InterPro" id="IPR044730">
    <property type="entry name" value="RNase_H-like_dom_plant"/>
</dbReference>
<proteinExistence type="predicted"/>
<keyword evidence="3" id="KW-1185">Reference proteome</keyword>
<dbReference type="GO" id="GO:0003676">
    <property type="term" value="F:nucleic acid binding"/>
    <property type="evidence" value="ECO:0007669"/>
    <property type="project" value="InterPro"/>
</dbReference>
<feature type="domain" description="RNase H type-1" evidence="1">
    <location>
        <begin position="393"/>
        <end position="439"/>
    </location>
</feature>
<dbReference type="GO" id="GO:0004523">
    <property type="term" value="F:RNA-DNA hybrid ribonuclease activity"/>
    <property type="evidence" value="ECO:0007669"/>
    <property type="project" value="InterPro"/>
</dbReference>
<sequence>MKQAIADFFWGWDKEKRKYHWASWDKLSLRYDEGGIGVRKLEDICTSLQIKQWWIFRSKQTFWGQFLRAKYCQRAHPVAKKLDTEQSLIWNFMMKNKGIAETQIKWKINSGNSSFWWDDWLGEGPLASYCTHVTSLNTTKISQFLVGGTWNETMVRQWVPPLLVPKILSFPIHYQEQIPDEAIWKLTVDGLFSCSSAWEIIRHKGTKSIINKGIWHRHLPFKISFLAWRALRNKLPTNEKITSFGKEAAHCSSCYRTGEDNIDHIFVSGHFANNIWSFFSAAAGIQHDYIPINMLLLRWRRQEHKSEVQNLLNQLLPVIIIWNLWKNRCAAKYGAKQSSTARVKFLIFKDTTHLLNTAFPYIHWANNWNDLYKMVEKCRQETMVRIVKWEKPCQPLLKLNTDGSALSNPGQIGGGGILRDHLGRMIYAFAIPLGTGTNN</sequence>
<dbReference type="PANTHER" id="PTHR33116">
    <property type="entry name" value="REVERSE TRANSCRIPTASE ZINC-BINDING DOMAIN-CONTAINING PROTEIN-RELATED-RELATED"/>
    <property type="match status" value="1"/>
</dbReference>
<gene>
    <name evidence="2" type="ORF">MTR67_023563</name>
</gene>
<evidence type="ECO:0000313" key="3">
    <source>
        <dbReference type="Proteomes" id="UP001234989"/>
    </source>
</evidence>
<name>A0AAF0QVT7_SOLVR</name>
<protein>
    <recommendedName>
        <fullName evidence="1">RNase H type-1 domain-containing protein</fullName>
    </recommendedName>
</protein>
<dbReference type="PROSITE" id="PS50879">
    <property type="entry name" value="RNASE_H_1"/>
    <property type="match status" value="1"/>
</dbReference>
<dbReference type="InterPro" id="IPR026960">
    <property type="entry name" value="RVT-Znf"/>
</dbReference>
<dbReference type="InterPro" id="IPR002156">
    <property type="entry name" value="RNaseH_domain"/>
</dbReference>
<dbReference type="EMBL" id="CP133616">
    <property type="protein sequence ID" value="WMV30178.1"/>
    <property type="molecule type" value="Genomic_DNA"/>
</dbReference>
<evidence type="ECO:0000259" key="1">
    <source>
        <dbReference type="PROSITE" id="PS50879"/>
    </source>
</evidence>
<dbReference type="PANTHER" id="PTHR33116:SF82">
    <property type="entry name" value="RNASE H FAMILY PROTEIN"/>
    <property type="match status" value="1"/>
</dbReference>
<dbReference type="Proteomes" id="UP001234989">
    <property type="component" value="Chromosome 5"/>
</dbReference>
<reference evidence="2" key="1">
    <citation type="submission" date="2023-08" db="EMBL/GenBank/DDBJ databases">
        <title>A de novo genome assembly of Solanum verrucosum Schlechtendal, a Mexican diploid species geographically isolated from the other diploid A-genome species in potato relatives.</title>
        <authorList>
            <person name="Hosaka K."/>
        </authorList>
    </citation>
    <scope>NUCLEOTIDE SEQUENCE</scope>
    <source>
        <tissue evidence="2">Young leaves</tissue>
    </source>
</reference>
<accession>A0AAF0QVT7</accession>
<dbReference type="Pfam" id="PF13966">
    <property type="entry name" value="zf-RVT"/>
    <property type="match status" value="1"/>
</dbReference>
<dbReference type="CDD" id="cd06222">
    <property type="entry name" value="RNase_H_like"/>
    <property type="match status" value="1"/>
</dbReference>